<dbReference type="PROSITE" id="PS50005">
    <property type="entry name" value="TPR"/>
    <property type="match status" value="1"/>
</dbReference>
<dbReference type="InterPro" id="IPR001387">
    <property type="entry name" value="Cro/C1-type_HTH"/>
</dbReference>
<dbReference type="SUPFAM" id="SSF47413">
    <property type="entry name" value="lambda repressor-like DNA-binding domains"/>
    <property type="match status" value="1"/>
</dbReference>
<dbReference type="AlphaFoldDB" id="A0A810MZV5"/>
<organism evidence="3 4">
    <name type="scientific">Polymorphospora rubra</name>
    <dbReference type="NCBI Taxonomy" id="338584"/>
    <lineage>
        <taxon>Bacteria</taxon>
        <taxon>Bacillati</taxon>
        <taxon>Actinomycetota</taxon>
        <taxon>Actinomycetes</taxon>
        <taxon>Micromonosporales</taxon>
        <taxon>Micromonosporaceae</taxon>
        <taxon>Polymorphospora</taxon>
    </lineage>
</organism>
<evidence type="ECO:0000256" key="1">
    <source>
        <dbReference type="PROSITE-ProRule" id="PRU00339"/>
    </source>
</evidence>
<dbReference type="InterPro" id="IPR011990">
    <property type="entry name" value="TPR-like_helical_dom_sf"/>
</dbReference>
<dbReference type="GO" id="GO:0003677">
    <property type="term" value="F:DNA binding"/>
    <property type="evidence" value="ECO:0007669"/>
    <property type="project" value="InterPro"/>
</dbReference>
<dbReference type="SMART" id="SM00530">
    <property type="entry name" value="HTH_XRE"/>
    <property type="match status" value="1"/>
</dbReference>
<feature type="repeat" description="TPR" evidence="1">
    <location>
        <begin position="274"/>
        <end position="307"/>
    </location>
</feature>
<dbReference type="SUPFAM" id="SSF48452">
    <property type="entry name" value="TPR-like"/>
    <property type="match status" value="1"/>
</dbReference>
<keyword evidence="4" id="KW-1185">Reference proteome</keyword>
<evidence type="ECO:0000313" key="4">
    <source>
        <dbReference type="Proteomes" id="UP000680866"/>
    </source>
</evidence>
<dbReference type="EMBL" id="AP023359">
    <property type="protein sequence ID" value="BCJ65083.1"/>
    <property type="molecule type" value="Genomic_DNA"/>
</dbReference>
<reference evidence="3" key="1">
    <citation type="submission" date="2020-08" db="EMBL/GenBank/DDBJ databases">
        <title>Whole genome shotgun sequence of Polymorphospora rubra NBRC 101157.</title>
        <authorList>
            <person name="Komaki H."/>
            <person name="Tamura T."/>
        </authorList>
    </citation>
    <scope>NUCLEOTIDE SEQUENCE</scope>
    <source>
        <strain evidence="3">NBRC 101157</strain>
    </source>
</reference>
<evidence type="ECO:0000313" key="3">
    <source>
        <dbReference type="EMBL" id="BCJ65083.1"/>
    </source>
</evidence>
<dbReference type="Gene3D" id="1.10.260.40">
    <property type="entry name" value="lambda repressor-like DNA-binding domains"/>
    <property type="match status" value="1"/>
</dbReference>
<accession>A0A810MZV5</accession>
<gene>
    <name evidence="3" type="ORF">Prubr_21040</name>
</gene>
<dbReference type="KEGG" id="pry:Prubr_21040"/>
<dbReference type="PROSITE" id="PS50943">
    <property type="entry name" value="HTH_CROC1"/>
    <property type="match status" value="1"/>
</dbReference>
<proteinExistence type="predicted"/>
<sequence>MSAFGTELRRLRSRNGLSLRALAARTHYSHGYLWDLEQGRKTPPHDTAAVLDQALNGSGALIAAASGIQPVPDWADDRLRTVVAGSHHPDPATVDHLAQALAVQRRLEDTVGAGHVLLPVLGQTATVAQIRAATVGPLHDKLLRLESAFAQFAGWLHQDLGRRSESEQWYARALAQSLEAGDSGMTASILSMQSNAAWGAGNVRRAVALAEASARQATTPGVLALSEQQLARGLAAAGQRDDALRALDRAEAHSVAAMNNRDREPAWIYFSDPARLRIQRALALRELGDYREAADLFEQSLAGLPDGFTRDRGQYLARLAVTHALSGEREGALLIAGQARALGVSTGSERTLLEVRRAEQLAGSREPDRGS</sequence>
<dbReference type="RefSeq" id="WP_212824317.1">
    <property type="nucleotide sequence ID" value="NZ_AP023359.1"/>
</dbReference>
<dbReference type="InterPro" id="IPR010982">
    <property type="entry name" value="Lambda_DNA-bd_dom_sf"/>
</dbReference>
<feature type="domain" description="HTH cro/C1-type" evidence="2">
    <location>
        <begin position="8"/>
        <end position="62"/>
    </location>
</feature>
<dbReference type="Pfam" id="PF13560">
    <property type="entry name" value="HTH_31"/>
    <property type="match status" value="1"/>
</dbReference>
<dbReference type="CDD" id="cd00093">
    <property type="entry name" value="HTH_XRE"/>
    <property type="match status" value="1"/>
</dbReference>
<dbReference type="Gene3D" id="1.25.40.10">
    <property type="entry name" value="Tetratricopeptide repeat domain"/>
    <property type="match status" value="1"/>
</dbReference>
<name>A0A810MZV5_9ACTN</name>
<protein>
    <recommendedName>
        <fullName evidence="2">HTH cro/C1-type domain-containing protein</fullName>
    </recommendedName>
</protein>
<dbReference type="Proteomes" id="UP000680866">
    <property type="component" value="Chromosome"/>
</dbReference>
<keyword evidence="1" id="KW-0802">TPR repeat</keyword>
<evidence type="ECO:0000259" key="2">
    <source>
        <dbReference type="PROSITE" id="PS50943"/>
    </source>
</evidence>
<dbReference type="InterPro" id="IPR019734">
    <property type="entry name" value="TPR_rpt"/>
</dbReference>